<sequence length="639" mass="71327">MRVRLRPGGLLARGSWLARRHPDLGLSLYQVCTRTMGAALGTGTRLAPLSRRACGALPCWALFAPTRGCHSKHRPVRALDLKKRGYDIIRNPHLNKGMGFTLEERLQLGIHGLIPPCFLSQDVQALRIMKYYERQRNDLDKYIILMALQDRNEKLFYRVLTSDVEKFLPIVYTPTVGLACQHYGLTFRRPRGLFITIHDRGHIGTMLNSWPEENIKAVVVTDGERILGLGDLGCYGMGIPVGKLALYTACGGVNPQQCLPVLLDVGTNNEALIKDPLYIGLKHNRICGKEYDDLLDEFMEAVKDRYGINCLIQFEDFANANAFRLLDKYRNKYCMFNDDIQGTASVAVAGILAALRITKNKLSNHVFVFLGAGEAGMGIAKLLVMALEKEGLSKAEATKKIWMMDIEGLIVKGRSDLNHENEMFAKDHPEMKSLQEVVRLVKPTALIGVAAASGAFTEQILRDMASFNERPIIFALSNPTSKAECTAEKCYLLTEGRGIFASGSPFKSVTLKDGKKFTPGQGNNAYVFPGVALGVIAGRIRHIPEEIFLLTAEQIAQEVSEHHLSQGRLYPPLSTIQDVSLRIAIKILDYGYKHNLASFYPEPTDKEAFVRSLIYTPDYEAFTVDCYSWPKEAMNFQTI</sequence>
<name>A0AC58LY67_CASCN</name>
<evidence type="ECO:0000313" key="2">
    <source>
        <dbReference type="RefSeq" id="XP_073922096.1"/>
    </source>
</evidence>
<accession>A0AC58LY67</accession>
<dbReference type="Proteomes" id="UP001732720">
    <property type="component" value="Chromosome 1"/>
</dbReference>
<evidence type="ECO:0000313" key="1">
    <source>
        <dbReference type="Proteomes" id="UP001732720"/>
    </source>
</evidence>
<protein>
    <submittedName>
        <fullName evidence="2">NADP-dependent malic enzyme, mitochondrial</fullName>
    </submittedName>
</protein>
<keyword evidence="1" id="KW-1185">Reference proteome</keyword>
<dbReference type="RefSeq" id="XP_073922096.1">
    <property type="nucleotide sequence ID" value="XM_074065995.1"/>
</dbReference>
<reference evidence="2" key="1">
    <citation type="submission" date="2025-08" db="UniProtKB">
        <authorList>
            <consortium name="RefSeq"/>
        </authorList>
    </citation>
    <scope>IDENTIFICATION</scope>
</reference>
<gene>
    <name evidence="2" type="primary">Me3</name>
</gene>
<organism evidence="1 2">
    <name type="scientific">Castor canadensis</name>
    <name type="common">American beaver</name>
    <dbReference type="NCBI Taxonomy" id="51338"/>
    <lineage>
        <taxon>Eukaryota</taxon>
        <taxon>Metazoa</taxon>
        <taxon>Chordata</taxon>
        <taxon>Craniata</taxon>
        <taxon>Vertebrata</taxon>
        <taxon>Euteleostomi</taxon>
        <taxon>Mammalia</taxon>
        <taxon>Eutheria</taxon>
        <taxon>Euarchontoglires</taxon>
        <taxon>Glires</taxon>
        <taxon>Rodentia</taxon>
        <taxon>Castorimorpha</taxon>
        <taxon>Castoridae</taxon>
        <taxon>Castor</taxon>
    </lineage>
</organism>
<proteinExistence type="predicted"/>